<dbReference type="InterPro" id="IPR027417">
    <property type="entry name" value="P-loop_NTPase"/>
</dbReference>
<dbReference type="SUPFAM" id="SSF52540">
    <property type="entry name" value="P-loop containing nucleoside triphosphate hydrolases"/>
    <property type="match status" value="1"/>
</dbReference>
<organism evidence="6 7">
    <name type="scientific">Georgenia wutianyii</name>
    <dbReference type="NCBI Taxonomy" id="2585135"/>
    <lineage>
        <taxon>Bacteria</taxon>
        <taxon>Bacillati</taxon>
        <taxon>Actinomycetota</taxon>
        <taxon>Actinomycetes</taxon>
        <taxon>Micrococcales</taxon>
        <taxon>Bogoriellaceae</taxon>
        <taxon>Georgenia</taxon>
    </lineage>
</organism>
<dbReference type="InterPro" id="IPR003593">
    <property type="entry name" value="AAA+_ATPase"/>
</dbReference>
<dbReference type="CDD" id="cd10147">
    <property type="entry name" value="Wzt_C-like"/>
    <property type="match status" value="1"/>
</dbReference>
<dbReference type="PANTHER" id="PTHR46743">
    <property type="entry name" value="TEICHOIC ACIDS EXPORT ATP-BINDING PROTEIN TAGH"/>
    <property type="match status" value="1"/>
</dbReference>
<dbReference type="PROSITE" id="PS50893">
    <property type="entry name" value="ABC_TRANSPORTER_2"/>
    <property type="match status" value="1"/>
</dbReference>
<dbReference type="InterPro" id="IPR003439">
    <property type="entry name" value="ABC_transporter-like_ATP-bd"/>
</dbReference>
<evidence type="ECO:0000313" key="6">
    <source>
        <dbReference type="EMBL" id="QDB78471.1"/>
    </source>
</evidence>
<dbReference type="PANTHER" id="PTHR46743:SF2">
    <property type="entry name" value="TEICHOIC ACIDS EXPORT ATP-BINDING PROTEIN TAGH"/>
    <property type="match status" value="1"/>
</dbReference>
<evidence type="ECO:0000259" key="5">
    <source>
        <dbReference type="PROSITE" id="PS50893"/>
    </source>
</evidence>
<dbReference type="InterPro" id="IPR015860">
    <property type="entry name" value="ABC_transpr_TagH-like"/>
</dbReference>
<gene>
    <name evidence="6" type="ORF">FE251_03075</name>
</gene>
<feature type="domain" description="ABC transporter" evidence="5">
    <location>
        <begin position="6"/>
        <end position="247"/>
    </location>
</feature>
<protein>
    <submittedName>
        <fullName evidence="6">ABC transporter ATP-binding protein</fullName>
    </submittedName>
</protein>
<dbReference type="GO" id="GO:0005524">
    <property type="term" value="F:ATP binding"/>
    <property type="evidence" value="ECO:0007669"/>
    <property type="project" value="UniProtKB-KW"/>
</dbReference>
<dbReference type="Gene3D" id="3.40.50.300">
    <property type="entry name" value="P-loop containing nucleotide triphosphate hydrolases"/>
    <property type="match status" value="1"/>
</dbReference>
<dbReference type="InterPro" id="IPR029439">
    <property type="entry name" value="Wzt_C"/>
</dbReference>
<keyword evidence="7" id="KW-1185">Reference proteome</keyword>
<evidence type="ECO:0000256" key="1">
    <source>
        <dbReference type="ARBA" id="ARBA00005417"/>
    </source>
</evidence>
<evidence type="ECO:0000256" key="4">
    <source>
        <dbReference type="ARBA" id="ARBA00022840"/>
    </source>
</evidence>
<evidence type="ECO:0000256" key="3">
    <source>
        <dbReference type="ARBA" id="ARBA00022741"/>
    </source>
</evidence>
<dbReference type="Gene3D" id="2.70.50.60">
    <property type="entry name" value="abc- transporter (atp binding component) like domain"/>
    <property type="match status" value="1"/>
</dbReference>
<keyword evidence="3" id="KW-0547">Nucleotide-binding</keyword>
<dbReference type="InterPro" id="IPR050683">
    <property type="entry name" value="Bact_Polysacc_Export_ATP-bd"/>
</dbReference>
<evidence type="ECO:0000256" key="2">
    <source>
        <dbReference type="ARBA" id="ARBA00022448"/>
    </source>
</evidence>
<dbReference type="SMART" id="SM00382">
    <property type="entry name" value="AAA"/>
    <property type="match status" value="1"/>
</dbReference>
<dbReference type="Pfam" id="PF00005">
    <property type="entry name" value="ABC_tran"/>
    <property type="match status" value="1"/>
</dbReference>
<dbReference type="EMBL" id="CP040899">
    <property type="protein sequence ID" value="QDB78471.1"/>
    <property type="molecule type" value="Genomic_DNA"/>
</dbReference>
<dbReference type="Pfam" id="PF14524">
    <property type="entry name" value="Wzt_C"/>
    <property type="match status" value="1"/>
</dbReference>
<proteinExistence type="inferred from homology"/>
<keyword evidence="4 6" id="KW-0067">ATP-binding</keyword>
<name>A0ABX5VL13_9MICO</name>
<keyword evidence="2" id="KW-0813">Transport</keyword>
<accession>A0ABX5VL13</accession>
<dbReference type="Proteomes" id="UP000313948">
    <property type="component" value="Chromosome"/>
</dbReference>
<reference evidence="6 7" key="1">
    <citation type="submission" date="2019-05" db="EMBL/GenBank/DDBJ databases">
        <title>Georgenia *** sp. nov., and Georgenia *** sp. nov., isolated from the intestinal contents of plateau pika (Ochotona curzoniae) in the Qinghai-Tibet plateau of China.</title>
        <authorList>
            <person name="Tian Z."/>
        </authorList>
    </citation>
    <scope>NUCLEOTIDE SEQUENCE [LARGE SCALE GENOMIC DNA]</scope>
    <source>
        <strain evidence="6 7">Z294</strain>
    </source>
</reference>
<evidence type="ECO:0000313" key="7">
    <source>
        <dbReference type="Proteomes" id="UP000313948"/>
    </source>
</evidence>
<dbReference type="RefSeq" id="WP_139073813.1">
    <property type="nucleotide sequence ID" value="NZ_CP040899.1"/>
</dbReference>
<comment type="similarity">
    <text evidence="1">Belongs to the ABC transporter superfamily.</text>
</comment>
<dbReference type="CDD" id="cd03220">
    <property type="entry name" value="ABC_KpsT_Wzt"/>
    <property type="match status" value="1"/>
</dbReference>
<sequence length="396" mass="43325">MTQVAVAVENVSKRFRIYHERNQTLKSAIMRRRRSLHEDFWALDDVTFDIPEGRTFALVGDNGSGKSTLLKCMAQILYPTSGTIRTRGRVAALLEVGSGFHPELSGRDNVYLNGSILGMTKPEIDSKFDDIVGFSGVEQFIDQPVKNYSSGMYVRLGFSVAIHVDPEILLVDEVLAVGDAAFQEKCAEKFAEFRRDGRTVVVVSHSAPQLRQMADTAAWLVQGKLNRVGDAKEVLEEYMDASHAGEVRIDAEGRVHHGSGEMSVDHVEVFGPGGPGTDVRNGEDLTVRVAYTAHEPVTDPVIGCAIESVDGTYLWASNTFDHGPRLGQVTGSGVLECRAPATALAPGMYTVITSLTDSTTQHLYDQVRDSARFGVQSGAEKFWGGYVQTPSRWQVP</sequence>